<dbReference type="Pfam" id="PF00665">
    <property type="entry name" value="rve"/>
    <property type="match status" value="1"/>
</dbReference>
<dbReference type="AlphaFoldDB" id="A0AAR2L1R3"/>
<dbReference type="InterPro" id="IPR050951">
    <property type="entry name" value="Retrovirus_Pol_polyprotein"/>
</dbReference>
<reference evidence="2" key="3">
    <citation type="submission" date="2025-09" db="UniProtKB">
        <authorList>
            <consortium name="Ensembl"/>
        </authorList>
    </citation>
    <scope>IDENTIFICATION</scope>
</reference>
<dbReference type="PANTHER" id="PTHR37984:SF15">
    <property type="entry name" value="INTEGRASE CATALYTIC DOMAIN-CONTAINING PROTEIN"/>
    <property type="match status" value="1"/>
</dbReference>
<dbReference type="InterPro" id="IPR012337">
    <property type="entry name" value="RNaseH-like_sf"/>
</dbReference>
<accession>A0AAR2L1R3</accession>
<evidence type="ECO:0000313" key="2">
    <source>
        <dbReference type="Ensembl" id="ENSPNAP00000070460.1"/>
    </source>
</evidence>
<dbReference type="Proteomes" id="UP001501920">
    <property type="component" value="Chromosome 18"/>
</dbReference>
<reference evidence="2" key="2">
    <citation type="submission" date="2025-08" db="UniProtKB">
        <authorList>
            <consortium name="Ensembl"/>
        </authorList>
    </citation>
    <scope>IDENTIFICATION</scope>
</reference>
<sequence length="145" mass="16371">MSYVRVPLHTVTLQSDLVSGDVKFLLTIMCAATRFPEALPLRKITSQTIVKALLKFFTTFGLPKVVQTDQGSNFTSKLFNQVSKMLGIKHEMSSPYHPESQGALERFHQSLKKLVFGHSVRGPMKVLKEMFQSEQAPVSKHVFDF</sequence>
<dbReference type="SUPFAM" id="SSF53098">
    <property type="entry name" value="Ribonuclease H-like"/>
    <property type="match status" value="1"/>
</dbReference>
<organism evidence="2 3">
    <name type="scientific">Pygocentrus nattereri</name>
    <name type="common">Red-bellied piranha</name>
    <dbReference type="NCBI Taxonomy" id="42514"/>
    <lineage>
        <taxon>Eukaryota</taxon>
        <taxon>Metazoa</taxon>
        <taxon>Chordata</taxon>
        <taxon>Craniata</taxon>
        <taxon>Vertebrata</taxon>
        <taxon>Euteleostomi</taxon>
        <taxon>Actinopterygii</taxon>
        <taxon>Neopterygii</taxon>
        <taxon>Teleostei</taxon>
        <taxon>Ostariophysi</taxon>
        <taxon>Characiformes</taxon>
        <taxon>Characoidei</taxon>
        <taxon>Pygocentrus</taxon>
    </lineage>
</organism>
<dbReference type="GO" id="GO:0003676">
    <property type="term" value="F:nucleic acid binding"/>
    <property type="evidence" value="ECO:0007669"/>
    <property type="project" value="InterPro"/>
</dbReference>
<evidence type="ECO:0000313" key="3">
    <source>
        <dbReference type="Proteomes" id="UP001501920"/>
    </source>
</evidence>
<dbReference type="Ensembl" id="ENSPNAT00000066010.1">
    <property type="protein sequence ID" value="ENSPNAP00000070460.1"/>
    <property type="gene ID" value="ENSPNAG00000037441.1"/>
</dbReference>
<name>A0AAR2L1R3_PYGNA</name>
<reference evidence="2 3" key="1">
    <citation type="submission" date="2020-10" db="EMBL/GenBank/DDBJ databases">
        <title>Pygocentrus nattereri (red-bellied piranha) genome, fPygNat1, primary haplotype.</title>
        <authorList>
            <person name="Myers G."/>
            <person name="Meyer A."/>
            <person name="Karagic N."/>
            <person name="Pippel M."/>
            <person name="Winkler S."/>
            <person name="Tracey A."/>
            <person name="Wood J."/>
            <person name="Formenti G."/>
            <person name="Howe K."/>
            <person name="Fedrigo O."/>
            <person name="Jarvis E.D."/>
        </authorList>
    </citation>
    <scope>NUCLEOTIDE SEQUENCE [LARGE SCALE GENOMIC DNA]</scope>
</reference>
<protein>
    <recommendedName>
        <fullName evidence="1">Integrase catalytic domain-containing protein</fullName>
    </recommendedName>
</protein>
<evidence type="ECO:0000259" key="1">
    <source>
        <dbReference type="PROSITE" id="PS50994"/>
    </source>
</evidence>
<dbReference type="Gene3D" id="3.30.420.10">
    <property type="entry name" value="Ribonuclease H-like superfamily/Ribonuclease H"/>
    <property type="match status" value="1"/>
</dbReference>
<dbReference type="PANTHER" id="PTHR37984">
    <property type="entry name" value="PROTEIN CBG26694"/>
    <property type="match status" value="1"/>
</dbReference>
<dbReference type="InterPro" id="IPR036397">
    <property type="entry name" value="RNaseH_sf"/>
</dbReference>
<feature type="domain" description="Integrase catalytic" evidence="1">
    <location>
        <begin position="3"/>
        <end position="145"/>
    </location>
</feature>
<dbReference type="InterPro" id="IPR001584">
    <property type="entry name" value="Integrase_cat-core"/>
</dbReference>
<proteinExistence type="predicted"/>
<keyword evidence="3" id="KW-1185">Reference proteome</keyword>
<dbReference type="GeneTree" id="ENSGT01050000244855"/>
<dbReference type="PROSITE" id="PS50994">
    <property type="entry name" value="INTEGRASE"/>
    <property type="match status" value="1"/>
</dbReference>
<dbReference type="GO" id="GO:0015074">
    <property type="term" value="P:DNA integration"/>
    <property type="evidence" value="ECO:0007669"/>
    <property type="project" value="InterPro"/>
</dbReference>